<dbReference type="EMBL" id="LAZR01003642">
    <property type="protein sequence ID" value="KKN16161.1"/>
    <property type="molecule type" value="Genomic_DNA"/>
</dbReference>
<evidence type="ECO:0000256" key="2">
    <source>
        <dbReference type="ARBA" id="ARBA00004777"/>
    </source>
</evidence>
<reference evidence="7" key="1">
    <citation type="journal article" date="2015" name="Nature">
        <title>Complex archaea that bridge the gap between prokaryotes and eukaryotes.</title>
        <authorList>
            <person name="Spang A."/>
            <person name="Saw J.H."/>
            <person name="Jorgensen S.L."/>
            <person name="Zaremba-Niedzwiedzka K."/>
            <person name="Martijn J."/>
            <person name="Lind A.E."/>
            <person name="van Eijk R."/>
            <person name="Schleper C."/>
            <person name="Guy L."/>
            <person name="Ettema T.J."/>
        </authorList>
    </citation>
    <scope>NUCLEOTIDE SEQUENCE</scope>
</reference>
<dbReference type="CDD" id="cd00537">
    <property type="entry name" value="MTHFR"/>
    <property type="match status" value="1"/>
</dbReference>
<dbReference type="PANTHER" id="PTHR45754">
    <property type="entry name" value="METHYLENETETRAHYDROFOLATE REDUCTASE"/>
    <property type="match status" value="1"/>
</dbReference>
<dbReference type="UniPathway" id="UPA00193"/>
<protein>
    <submittedName>
        <fullName evidence="7">Uncharacterized protein</fullName>
    </submittedName>
</protein>
<dbReference type="GO" id="GO:0009086">
    <property type="term" value="P:methionine biosynthetic process"/>
    <property type="evidence" value="ECO:0007669"/>
    <property type="project" value="TreeGrafter"/>
</dbReference>
<comment type="similarity">
    <text evidence="3">Belongs to the methylenetetrahydrofolate reductase family.</text>
</comment>
<dbReference type="GO" id="GO:0005829">
    <property type="term" value="C:cytosol"/>
    <property type="evidence" value="ECO:0007669"/>
    <property type="project" value="TreeGrafter"/>
</dbReference>
<dbReference type="GO" id="GO:0071949">
    <property type="term" value="F:FAD binding"/>
    <property type="evidence" value="ECO:0007669"/>
    <property type="project" value="TreeGrafter"/>
</dbReference>
<dbReference type="PANTHER" id="PTHR45754:SF3">
    <property type="entry name" value="METHYLENETETRAHYDROFOLATE REDUCTASE (NADPH)"/>
    <property type="match status" value="1"/>
</dbReference>
<accession>A0A0F9QSS0</accession>
<keyword evidence="6" id="KW-0560">Oxidoreductase</keyword>
<comment type="caution">
    <text evidence="7">The sequence shown here is derived from an EMBL/GenBank/DDBJ whole genome shotgun (WGS) entry which is preliminary data.</text>
</comment>
<dbReference type="Gene3D" id="3.20.20.220">
    <property type="match status" value="1"/>
</dbReference>
<sequence>MTLREKITMGQFVVTAEMTPPQDADGDIIRRKAVHFHKGVDGVNITDNQTAIVRLSSIAAAKIALEEGLEPIIQMTCRDRNRIAIQSDLLGAAALGIENVLCLTGDHQRFGNHPEARSVFDLDSVQLIAMVQRLTQGYFLSGETIKKPPALFIGGAANPFADPLGFRVIRLAKKIQAGARFIQTQPVYDLDRFQEWMEGVRAQGLNKKTAILAGIMPVKSLKALLHMENEVPGIRIPKSCFTRMENAEDQNEEGVKMAVEMILALREIDGVQGIHLMPMMWESVTPRILDEARLLNR</sequence>
<dbReference type="SUPFAM" id="SSF51730">
    <property type="entry name" value="FAD-linked oxidoreductase"/>
    <property type="match status" value="1"/>
</dbReference>
<gene>
    <name evidence="7" type="ORF">LCGC14_0978710</name>
</gene>
<comment type="cofactor">
    <cofactor evidence="1">
        <name>FAD</name>
        <dbReference type="ChEBI" id="CHEBI:57692"/>
    </cofactor>
</comment>
<dbReference type="AlphaFoldDB" id="A0A0F9QSS0"/>
<name>A0A0F9QSS0_9ZZZZ</name>
<evidence type="ECO:0000256" key="4">
    <source>
        <dbReference type="ARBA" id="ARBA00022630"/>
    </source>
</evidence>
<dbReference type="InterPro" id="IPR029041">
    <property type="entry name" value="FAD-linked_oxidoreductase-like"/>
</dbReference>
<dbReference type="GO" id="GO:0004489">
    <property type="term" value="F:methylenetetrahydrofolate reductase [NAD(P)H] activity"/>
    <property type="evidence" value="ECO:0007669"/>
    <property type="project" value="InterPro"/>
</dbReference>
<proteinExistence type="inferred from homology"/>
<keyword evidence="4" id="KW-0285">Flavoprotein</keyword>
<evidence type="ECO:0000256" key="6">
    <source>
        <dbReference type="ARBA" id="ARBA00023002"/>
    </source>
</evidence>
<keyword evidence="5" id="KW-0274">FAD</keyword>
<evidence type="ECO:0000256" key="3">
    <source>
        <dbReference type="ARBA" id="ARBA00006743"/>
    </source>
</evidence>
<organism evidence="7">
    <name type="scientific">marine sediment metagenome</name>
    <dbReference type="NCBI Taxonomy" id="412755"/>
    <lineage>
        <taxon>unclassified sequences</taxon>
        <taxon>metagenomes</taxon>
        <taxon>ecological metagenomes</taxon>
    </lineage>
</organism>
<evidence type="ECO:0000313" key="7">
    <source>
        <dbReference type="EMBL" id="KKN16161.1"/>
    </source>
</evidence>
<evidence type="ECO:0000256" key="1">
    <source>
        <dbReference type="ARBA" id="ARBA00001974"/>
    </source>
</evidence>
<dbReference type="GO" id="GO:0035999">
    <property type="term" value="P:tetrahydrofolate interconversion"/>
    <property type="evidence" value="ECO:0007669"/>
    <property type="project" value="UniProtKB-UniPathway"/>
</dbReference>
<dbReference type="Pfam" id="PF02219">
    <property type="entry name" value="MTHFR"/>
    <property type="match status" value="1"/>
</dbReference>
<evidence type="ECO:0000256" key="5">
    <source>
        <dbReference type="ARBA" id="ARBA00022827"/>
    </source>
</evidence>
<comment type="pathway">
    <text evidence="2">One-carbon metabolism; tetrahydrofolate interconversion.</text>
</comment>
<dbReference type="InterPro" id="IPR003171">
    <property type="entry name" value="Mehydrof_redctse-like"/>
</dbReference>